<protein>
    <submittedName>
        <fullName evidence="1">Uncharacterized protein</fullName>
    </submittedName>
</protein>
<evidence type="ECO:0000313" key="1">
    <source>
        <dbReference type="EMBL" id="PKC50457.1"/>
    </source>
</evidence>
<dbReference type="VEuPathDB" id="FungiDB:RhiirA1_486327"/>
<dbReference type="VEuPathDB" id="FungiDB:FUN_018104"/>
<comment type="caution">
    <text evidence="1">The sequence shown here is derived from an EMBL/GenBank/DDBJ whole genome shotgun (WGS) entry which is preliminary data.</text>
</comment>
<dbReference type="AlphaFoldDB" id="A0A2N0QHC3"/>
<name>A0A2N0QHC3_9GLOM</name>
<gene>
    <name evidence="1" type="ORF">RhiirA1_486327</name>
</gene>
<reference evidence="1 2" key="1">
    <citation type="submission" date="2017-10" db="EMBL/GenBank/DDBJ databases">
        <title>Extensive intraspecific genome diversity in a model arbuscular mycorrhizal fungus.</title>
        <authorList>
            <person name="Chen E.C.H."/>
            <person name="Morin E."/>
            <person name="Baudet D."/>
            <person name="Noel J."/>
            <person name="Ndikumana S."/>
            <person name="Charron P."/>
            <person name="St-Onge C."/>
            <person name="Giorgi J."/>
            <person name="Grigoriev I.V."/>
            <person name="Roux C."/>
            <person name="Martin F.M."/>
            <person name="Corradi N."/>
        </authorList>
    </citation>
    <scope>NUCLEOTIDE SEQUENCE [LARGE SCALE GENOMIC DNA]</scope>
    <source>
        <strain evidence="1 2">A1</strain>
    </source>
</reference>
<dbReference type="EMBL" id="LLXH01009979">
    <property type="protein sequence ID" value="PKC50457.1"/>
    <property type="molecule type" value="Genomic_DNA"/>
</dbReference>
<dbReference type="Proteomes" id="UP000232688">
    <property type="component" value="Unassembled WGS sequence"/>
</dbReference>
<dbReference type="VEuPathDB" id="FungiDB:RhiirFUN_012272"/>
<feature type="non-terminal residue" evidence="1">
    <location>
        <position position="1"/>
    </location>
</feature>
<reference evidence="1 2" key="2">
    <citation type="submission" date="2017-10" db="EMBL/GenBank/DDBJ databases">
        <title>Genome analyses suggest a sexual origin of heterokaryosis in a supposedly ancient asexual fungus.</title>
        <authorList>
            <person name="Corradi N."/>
            <person name="Sedzielewska K."/>
            <person name="Noel J."/>
            <person name="Charron P."/>
            <person name="Farinelli L."/>
            <person name="Marton T."/>
            <person name="Kruger M."/>
            <person name="Pelin A."/>
            <person name="Brachmann A."/>
            <person name="Corradi N."/>
        </authorList>
    </citation>
    <scope>NUCLEOTIDE SEQUENCE [LARGE SCALE GENOMIC DNA]</scope>
    <source>
        <strain evidence="1 2">A1</strain>
    </source>
</reference>
<accession>A0A2N0QHC3</accession>
<organism evidence="1 2">
    <name type="scientific">Rhizophagus irregularis</name>
    <dbReference type="NCBI Taxonomy" id="588596"/>
    <lineage>
        <taxon>Eukaryota</taxon>
        <taxon>Fungi</taxon>
        <taxon>Fungi incertae sedis</taxon>
        <taxon>Mucoromycota</taxon>
        <taxon>Glomeromycotina</taxon>
        <taxon>Glomeromycetes</taxon>
        <taxon>Glomerales</taxon>
        <taxon>Glomeraceae</taxon>
        <taxon>Rhizophagus</taxon>
    </lineage>
</organism>
<proteinExistence type="predicted"/>
<evidence type="ECO:0000313" key="2">
    <source>
        <dbReference type="Proteomes" id="UP000232688"/>
    </source>
</evidence>
<sequence>QESIENRLEFELINNRYSIWKSSTLQYTQPFVIQTFFKDIDITMKKYLTQPIHNAHYKQMCQSVCYRTHQVPFSKISASDDDSFEPFFDKEVDDSIETPIEADEDRELDLKFLISMVNSDDILEIWKVSRVC</sequence>